<evidence type="ECO:0000256" key="1">
    <source>
        <dbReference type="SAM" id="Phobius"/>
    </source>
</evidence>
<dbReference type="Proteomes" id="UP001597414">
    <property type="component" value="Unassembled WGS sequence"/>
</dbReference>
<feature type="transmembrane region" description="Helical" evidence="1">
    <location>
        <begin position="25"/>
        <end position="48"/>
    </location>
</feature>
<reference evidence="3" key="1">
    <citation type="journal article" date="2019" name="Int. J. Syst. Evol. Microbiol.">
        <title>The Global Catalogue of Microorganisms (GCM) 10K type strain sequencing project: providing services to taxonomists for standard genome sequencing and annotation.</title>
        <authorList>
            <consortium name="The Broad Institute Genomics Platform"/>
            <consortium name="The Broad Institute Genome Sequencing Center for Infectious Disease"/>
            <person name="Wu L."/>
            <person name="Ma J."/>
        </authorList>
    </citation>
    <scope>NUCLEOTIDE SEQUENCE [LARGE SCALE GENOMIC DNA]</scope>
    <source>
        <strain evidence="3">KCTC 19812</strain>
    </source>
</reference>
<dbReference type="RefSeq" id="WP_380801866.1">
    <property type="nucleotide sequence ID" value="NZ_JBHUIV010000016.1"/>
</dbReference>
<accession>A0ABW5B7A7</accession>
<gene>
    <name evidence="2" type="ORF">ACFSKV_09600</name>
</gene>
<evidence type="ECO:0000313" key="3">
    <source>
        <dbReference type="Proteomes" id="UP001597414"/>
    </source>
</evidence>
<comment type="caution">
    <text evidence="2">The sequence shown here is derived from an EMBL/GenBank/DDBJ whole genome shotgun (WGS) entry which is preliminary data.</text>
</comment>
<evidence type="ECO:0008006" key="4">
    <source>
        <dbReference type="Google" id="ProtNLM"/>
    </source>
</evidence>
<dbReference type="EMBL" id="JBHUIV010000016">
    <property type="protein sequence ID" value="MFD2201822.1"/>
    <property type="molecule type" value="Genomic_DNA"/>
</dbReference>
<keyword evidence="3" id="KW-1185">Reference proteome</keyword>
<proteinExistence type="predicted"/>
<keyword evidence="1" id="KW-0472">Membrane</keyword>
<keyword evidence="1" id="KW-0812">Transmembrane</keyword>
<evidence type="ECO:0000313" key="2">
    <source>
        <dbReference type="EMBL" id="MFD2201822.1"/>
    </source>
</evidence>
<keyword evidence="1" id="KW-1133">Transmembrane helix</keyword>
<name>A0ABW5B7A7_9BACT</name>
<sequence length="76" mass="8117">MKTIEEIKYRLTGPTPPFFKKLRNIGLVITGVGAAILSAPVSLPMILIQGAGYLLTAGTVITAISQVTLPHEPEEE</sequence>
<organism evidence="2 3">
    <name type="scientific">Shivajiella indica</name>
    <dbReference type="NCBI Taxonomy" id="872115"/>
    <lineage>
        <taxon>Bacteria</taxon>
        <taxon>Pseudomonadati</taxon>
        <taxon>Bacteroidota</taxon>
        <taxon>Cytophagia</taxon>
        <taxon>Cytophagales</taxon>
        <taxon>Cyclobacteriaceae</taxon>
        <taxon>Shivajiella</taxon>
    </lineage>
</organism>
<protein>
    <recommendedName>
        <fullName evidence="4">DUF308 domain-containing protein</fullName>
    </recommendedName>
</protein>